<comment type="subunit">
    <text evidence="3">Heterotetramer; composed of 2 small (MOCS2A) and 2 large (MOCS2B) subunits.</text>
</comment>
<comment type="similarity">
    <text evidence="3">Belongs to the MoaD family. MOCS2A subfamily.</text>
</comment>
<comment type="PTM">
    <text evidence="3">C-terminal thiocarboxylation occurs in 2 steps, it is first acyl-adenylated (-COAMP) via the hesA/moeB/thiF part of MOCS3, then thiocarboxylated (-COSH) via the rhodanese domain of MOCS3.</text>
</comment>
<dbReference type="OrthoDB" id="5531344at2759"/>
<evidence type="ECO:0000313" key="5">
    <source>
        <dbReference type="Proteomes" id="UP000821853"/>
    </source>
</evidence>
<dbReference type="SUPFAM" id="SSF54285">
    <property type="entry name" value="MoaD/ThiS"/>
    <property type="match status" value="1"/>
</dbReference>
<dbReference type="GO" id="GO:1990140">
    <property type="term" value="C:molybdopterin synthase complex"/>
    <property type="evidence" value="ECO:0007669"/>
    <property type="project" value="UniProtKB-UniRule"/>
</dbReference>
<dbReference type="AlphaFoldDB" id="A0A9J6GNJ9"/>
<dbReference type="Gene3D" id="3.90.1170.40">
    <property type="entry name" value="Molybdopterin biosynthesis MoaE subunit"/>
    <property type="match status" value="1"/>
</dbReference>
<dbReference type="GO" id="GO:0006777">
    <property type="term" value="P:Mo-molybdopterin cofactor biosynthetic process"/>
    <property type="evidence" value="ECO:0007669"/>
    <property type="project" value="UniProtKB-UniRule"/>
</dbReference>
<dbReference type="Pfam" id="PF02391">
    <property type="entry name" value="MoaE"/>
    <property type="match status" value="1"/>
</dbReference>
<dbReference type="GO" id="GO:0000166">
    <property type="term" value="F:nucleotide binding"/>
    <property type="evidence" value="ECO:0007669"/>
    <property type="project" value="UniProtKB-KW"/>
</dbReference>
<keyword evidence="1 3" id="KW-0597">Phosphoprotein</keyword>
<sequence>MRQTRPDGGCAADHELPEMTHGRNLFRESFSAQGRVTAATAERRALLRCDLAARDISPDETSRLLQLLRLCAMRPEIAVRLLLFAKARELAGASEASLQVPVVFRDVEELKQTIFSTFPKLRVLQHSAVVAVNEVYVEAGAEVTLRPGDEVAFIPPISGGRVAKLSYEAYAPMAKREMLRICGALRRQWDVKNVALVHRLGEVPVGEASVLIAISSEHRQEAQAAVKYAIDEVKGRVPVWKKEIYEDGDAEWKENKECFWTASS</sequence>
<evidence type="ECO:0000313" key="4">
    <source>
        <dbReference type="EMBL" id="KAH9376858.1"/>
    </source>
</evidence>
<dbReference type="InterPro" id="IPR028887">
    <property type="entry name" value="MOCS2A_euk"/>
</dbReference>
<dbReference type="InterPro" id="IPR036563">
    <property type="entry name" value="MoaE_sf"/>
</dbReference>
<feature type="modified residue" description="Glycyl adenylate; alternate" evidence="3">
    <location>
        <position position="160"/>
    </location>
</feature>
<dbReference type="InterPro" id="IPR003448">
    <property type="entry name" value="Mopterin_biosynth_MoaE"/>
</dbReference>
<comment type="pathway">
    <text evidence="3">Cofactor biosynthesis; molybdopterin biosynthesis.</text>
</comment>
<protein>
    <recommendedName>
        <fullName evidence="3">Molybdopterin synthase sulfur carrier subunit</fullName>
    </recommendedName>
    <alternativeName>
        <fullName evidence="3">Molybdenum cofactor synthesis protein 2 small subunit</fullName>
    </alternativeName>
    <alternativeName>
        <fullName evidence="3">Molybdenum cofactor synthesis protein 2A</fullName>
        <shortName evidence="3">MOCS2A</shortName>
    </alternativeName>
    <alternativeName>
        <fullName evidence="3">Sulfur carrier protein MOCS2A</fullName>
    </alternativeName>
</protein>
<comment type="subcellular location">
    <subcellularLocation>
        <location evidence="3">Cytoplasm</location>
    </subcellularLocation>
</comment>
<proteinExistence type="inferred from homology"/>
<comment type="caution">
    <text evidence="4">The sequence shown here is derived from an EMBL/GenBank/DDBJ whole genome shotgun (WGS) entry which is preliminary data.</text>
</comment>
<dbReference type="SUPFAM" id="SSF54690">
    <property type="entry name" value="Molybdopterin synthase subunit MoaE"/>
    <property type="match status" value="1"/>
</dbReference>
<feature type="modified residue" description="1-thioglycine; alternate" evidence="3">
    <location>
        <position position="160"/>
    </location>
</feature>
<dbReference type="OMA" id="SEWKGHQ"/>
<reference evidence="4 5" key="1">
    <citation type="journal article" date="2020" name="Cell">
        <title>Large-Scale Comparative Analyses of Tick Genomes Elucidate Their Genetic Diversity and Vector Capacities.</title>
        <authorList>
            <consortium name="Tick Genome and Microbiome Consortium (TIGMIC)"/>
            <person name="Jia N."/>
            <person name="Wang J."/>
            <person name="Shi W."/>
            <person name="Du L."/>
            <person name="Sun Y."/>
            <person name="Zhan W."/>
            <person name="Jiang J.F."/>
            <person name="Wang Q."/>
            <person name="Zhang B."/>
            <person name="Ji P."/>
            <person name="Bell-Sakyi L."/>
            <person name="Cui X.M."/>
            <person name="Yuan T.T."/>
            <person name="Jiang B.G."/>
            <person name="Yang W.F."/>
            <person name="Lam T.T."/>
            <person name="Chang Q.C."/>
            <person name="Ding S.J."/>
            <person name="Wang X.J."/>
            <person name="Zhu J.G."/>
            <person name="Ruan X.D."/>
            <person name="Zhao L."/>
            <person name="Wei J.T."/>
            <person name="Ye R.Z."/>
            <person name="Que T.C."/>
            <person name="Du C.H."/>
            <person name="Zhou Y.H."/>
            <person name="Cheng J.X."/>
            <person name="Dai P.F."/>
            <person name="Guo W.B."/>
            <person name="Han X.H."/>
            <person name="Huang E.J."/>
            <person name="Li L.F."/>
            <person name="Wei W."/>
            <person name="Gao Y.C."/>
            <person name="Liu J.Z."/>
            <person name="Shao H.Z."/>
            <person name="Wang X."/>
            <person name="Wang C.C."/>
            <person name="Yang T.C."/>
            <person name="Huo Q.B."/>
            <person name="Li W."/>
            <person name="Chen H.Y."/>
            <person name="Chen S.E."/>
            <person name="Zhou L.G."/>
            <person name="Ni X.B."/>
            <person name="Tian J.H."/>
            <person name="Sheng Y."/>
            <person name="Liu T."/>
            <person name="Pan Y.S."/>
            <person name="Xia L.Y."/>
            <person name="Li J."/>
            <person name="Zhao F."/>
            <person name="Cao W.C."/>
        </authorList>
    </citation>
    <scope>NUCLEOTIDE SEQUENCE [LARGE SCALE GENOMIC DNA]</scope>
    <source>
        <strain evidence="4">HaeL-2018</strain>
    </source>
</reference>
<keyword evidence="2 3" id="KW-0501">Molybdenum cofactor biosynthesis</keyword>
<dbReference type="Gene3D" id="3.10.20.30">
    <property type="match status" value="1"/>
</dbReference>
<dbReference type="HAMAP" id="MF_03051">
    <property type="entry name" value="MOCS2A"/>
    <property type="match status" value="1"/>
</dbReference>
<evidence type="ECO:0000256" key="1">
    <source>
        <dbReference type="ARBA" id="ARBA00022553"/>
    </source>
</evidence>
<dbReference type="Proteomes" id="UP000821853">
    <property type="component" value="Unassembled WGS sequence"/>
</dbReference>
<evidence type="ECO:0000256" key="3">
    <source>
        <dbReference type="HAMAP-Rule" id="MF_03051"/>
    </source>
</evidence>
<dbReference type="InterPro" id="IPR012675">
    <property type="entry name" value="Beta-grasp_dom_sf"/>
</dbReference>
<dbReference type="PANTHER" id="PTHR23404">
    <property type="entry name" value="MOLYBDOPTERIN SYNTHASE RELATED"/>
    <property type="match status" value="1"/>
</dbReference>
<accession>A0A9J6GNJ9</accession>
<dbReference type="EMBL" id="JABSTR010000008">
    <property type="protein sequence ID" value="KAH9376858.1"/>
    <property type="molecule type" value="Genomic_DNA"/>
</dbReference>
<keyword evidence="3" id="KW-0547">Nucleotide-binding</keyword>
<dbReference type="InterPro" id="IPR016155">
    <property type="entry name" value="Mopterin_synth/thiamin_S_b"/>
</dbReference>
<evidence type="ECO:0000256" key="2">
    <source>
        <dbReference type="ARBA" id="ARBA00023150"/>
    </source>
</evidence>
<dbReference type="GO" id="GO:0030366">
    <property type="term" value="F:molybdopterin synthase activity"/>
    <property type="evidence" value="ECO:0007669"/>
    <property type="project" value="UniProtKB-UniRule"/>
</dbReference>
<dbReference type="VEuPathDB" id="VectorBase:HLOH_054749"/>
<dbReference type="CDD" id="cd00754">
    <property type="entry name" value="Ubl_MoaD"/>
    <property type="match status" value="1"/>
</dbReference>
<dbReference type="NCBIfam" id="TIGR01682">
    <property type="entry name" value="moaD"/>
    <property type="match status" value="1"/>
</dbReference>
<keyword evidence="3" id="KW-0963">Cytoplasm</keyword>
<name>A0A9J6GNJ9_HAELO</name>
<keyword evidence="5" id="KW-1185">Reference proteome</keyword>
<comment type="function">
    <text evidence="3">Acts as a sulfur carrier required for molybdopterin biosynthesis. Component of the molybdopterin synthase complex that catalyzes the conversion of precursor Z into molybdopterin by mediating the incorporation of 2 sulfur atoms into precursor Z to generate a dithiolene group. In the complex, serves as sulfur donor by being thiocarboxylated (-COSH) at its C-terminus by MOCS3. After interaction with MOCS2B, the sulfur is then transferred to precursor Z to form molybdopterin.</text>
</comment>
<dbReference type="CDD" id="cd00756">
    <property type="entry name" value="MoaE"/>
    <property type="match status" value="1"/>
</dbReference>
<organism evidence="4 5">
    <name type="scientific">Haemaphysalis longicornis</name>
    <name type="common">Bush tick</name>
    <dbReference type="NCBI Taxonomy" id="44386"/>
    <lineage>
        <taxon>Eukaryota</taxon>
        <taxon>Metazoa</taxon>
        <taxon>Ecdysozoa</taxon>
        <taxon>Arthropoda</taxon>
        <taxon>Chelicerata</taxon>
        <taxon>Arachnida</taxon>
        <taxon>Acari</taxon>
        <taxon>Parasitiformes</taxon>
        <taxon>Ixodida</taxon>
        <taxon>Ixodoidea</taxon>
        <taxon>Ixodidae</taxon>
        <taxon>Haemaphysalinae</taxon>
        <taxon>Haemaphysalis</taxon>
    </lineage>
</organism>
<gene>
    <name evidence="4" type="ORF">HPB48_009766</name>
</gene>